<gene>
    <name evidence="1" type="ORF">P7K49_040147</name>
</gene>
<evidence type="ECO:0000313" key="1">
    <source>
        <dbReference type="EMBL" id="KAK2081032.1"/>
    </source>
</evidence>
<dbReference type="Proteomes" id="UP001266305">
    <property type="component" value="Unassembled WGS sequence"/>
</dbReference>
<proteinExistence type="predicted"/>
<reference evidence="1 2" key="1">
    <citation type="submission" date="2023-05" db="EMBL/GenBank/DDBJ databases">
        <title>B98-5 Cell Line De Novo Hybrid Assembly: An Optical Mapping Approach.</title>
        <authorList>
            <person name="Kananen K."/>
            <person name="Auerbach J.A."/>
            <person name="Kautto E."/>
            <person name="Blachly J.S."/>
        </authorList>
    </citation>
    <scope>NUCLEOTIDE SEQUENCE [LARGE SCALE GENOMIC DNA]</scope>
    <source>
        <strain evidence="1">B95-8</strain>
        <tissue evidence="1">Cell line</tissue>
    </source>
</reference>
<organism evidence="1 2">
    <name type="scientific">Saguinus oedipus</name>
    <name type="common">Cotton-top tamarin</name>
    <name type="synonym">Oedipomidas oedipus</name>
    <dbReference type="NCBI Taxonomy" id="9490"/>
    <lineage>
        <taxon>Eukaryota</taxon>
        <taxon>Metazoa</taxon>
        <taxon>Chordata</taxon>
        <taxon>Craniata</taxon>
        <taxon>Vertebrata</taxon>
        <taxon>Euteleostomi</taxon>
        <taxon>Mammalia</taxon>
        <taxon>Eutheria</taxon>
        <taxon>Euarchontoglires</taxon>
        <taxon>Primates</taxon>
        <taxon>Haplorrhini</taxon>
        <taxon>Platyrrhini</taxon>
        <taxon>Cebidae</taxon>
        <taxon>Callitrichinae</taxon>
        <taxon>Saguinus</taxon>
    </lineage>
</organism>
<evidence type="ECO:0000313" key="2">
    <source>
        <dbReference type="Proteomes" id="UP001266305"/>
    </source>
</evidence>
<comment type="caution">
    <text evidence="1">The sequence shown here is derived from an EMBL/GenBank/DDBJ whole genome shotgun (WGS) entry which is preliminary data.</text>
</comment>
<name>A0ABQ9T8G1_SAGOE</name>
<dbReference type="EMBL" id="JASSZA010000411">
    <property type="protein sequence ID" value="KAK2081032.1"/>
    <property type="molecule type" value="Genomic_DNA"/>
</dbReference>
<accession>A0ABQ9T8G1</accession>
<sequence length="218" mass="23137">MWPPQERSGLGPAIRSCIIAPHQVEKAPLSAVSLRLLLILGSLGIITPPGPREAGVGGGHGHHATVHTWLGLPSGSDHLPCFASEPPPGKQPHWRPFQKGTELWAAPSLPAGRAWDVQDMSVSVSVQPGGSVALARPRAVLSWVEVWANALVPMLQARWPQHGPVGFLGRARGQQDSSDCCWDPIGFSPGLEIQGGVEQGCGGGPWVAFPRHFPMTPL</sequence>
<keyword evidence="2" id="KW-1185">Reference proteome</keyword>
<protein>
    <submittedName>
        <fullName evidence="1">Uncharacterized protein</fullName>
    </submittedName>
</protein>